<reference evidence="2" key="1">
    <citation type="journal article" date="2019" name="Int. J. Syst. Evol. Microbiol.">
        <title>The Global Catalogue of Microorganisms (GCM) 10K type strain sequencing project: providing services to taxonomists for standard genome sequencing and annotation.</title>
        <authorList>
            <consortium name="The Broad Institute Genomics Platform"/>
            <consortium name="The Broad Institute Genome Sequencing Center for Infectious Disease"/>
            <person name="Wu L."/>
            <person name="Ma J."/>
        </authorList>
    </citation>
    <scope>NUCLEOTIDE SEQUENCE [LARGE SCALE GENOMIC DNA]</scope>
    <source>
        <strain evidence="2">CCUG 48316</strain>
    </source>
</reference>
<keyword evidence="2" id="KW-1185">Reference proteome</keyword>
<gene>
    <name evidence="1" type="ORF">ACFQE0_14735</name>
</gene>
<name>A0ABW2BL70_9HYPH</name>
<sequence>MPEPIPSNTMDTMLSRPLDVLGVTNVEQPRPSRCAPPSVPPRLPGWRGRPCWPSSTPAETHAALRERPATYHHELHSMVMERAYRAMPIEDTRELLCEIEQERADASMMVMLCEAFRANPTLFVPGARPAKHVAFYSRTHDLDGWIELADGRVLPWLYAPGGVGQSAIAKASRYVEGTPGVDRALVVGTHVRPGFLLPDELTFVCLAVDTAAPVTPGPKVA</sequence>
<accession>A0ABW2BL70</accession>
<protein>
    <submittedName>
        <fullName evidence="1">Uncharacterized protein</fullName>
    </submittedName>
</protein>
<dbReference type="RefSeq" id="WP_378970913.1">
    <property type="nucleotide sequence ID" value="NZ_JBHSWN010000001.1"/>
</dbReference>
<proteinExistence type="predicted"/>
<dbReference type="EMBL" id="JBHSWN010000001">
    <property type="protein sequence ID" value="MFC6790756.1"/>
    <property type="molecule type" value="Genomic_DNA"/>
</dbReference>
<organism evidence="1 2">
    <name type="scientific">Methylobacterium komagatae</name>
    <dbReference type="NCBI Taxonomy" id="374425"/>
    <lineage>
        <taxon>Bacteria</taxon>
        <taxon>Pseudomonadati</taxon>
        <taxon>Pseudomonadota</taxon>
        <taxon>Alphaproteobacteria</taxon>
        <taxon>Hyphomicrobiales</taxon>
        <taxon>Methylobacteriaceae</taxon>
        <taxon>Methylobacterium</taxon>
    </lineage>
</organism>
<comment type="caution">
    <text evidence="1">The sequence shown here is derived from an EMBL/GenBank/DDBJ whole genome shotgun (WGS) entry which is preliminary data.</text>
</comment>
<evidence type="ECO:0000313" key="1">
    <source>
        <dbReference type="EMBL" id="MFC6790756.1"/>
    </source>
</evidence>
<evidence type="ECO:0000313" key="2">
    <source>
        <dbReference type="Proteomes" id="UP001596292"/>
    </source>
</evidence>
<dbReference type="Proteomes" id="UP001596292">
    <property type="component" value="Unassembled WGS sequence"/>
</dbReference>